<dbReference type="CDD" id="cd02808">
    <property type="entry name" value="GltS_FMN"/>
    <property type="match status" value="1"/>
</dbReference>
<gene>
    <name evidence="16" type="ORF">CRV07_02830</name>
</gene>
<dbReference type="PANTHER" id="PTHR11938:SF148">
    <property type="entry name" value="GLUTAMATE SYNTHASE [NADPH] LARGE CHAIN"/>
    <property type="match status" value="1"/>
</dbReference>
<dbReference type="Pfam" id="PF01645">
    <property type="entry name" value="Glu_synthase"/>
    <property type="match status" value="1"/>
</dbReference>
<dbReference type="Gene3D" id="3.20.20.70">
    <property type="entry name" value="Aldolase class I"/>
    <property type="match status" value="2"/>
</dbReference>
<evidence type="ECO:0000256" key="11">
    <source>
        <dbReference type="ARBA" id="ARBA00023014"/>
    </source>
</evidence>
<dbReference type="GO" id="GO:0015930">
    <property type="term" value="F:glutamate synthase activity"/>
    <property type="evidence" value="ECO:0007669"/>
    <property type="project" value="InterPro"/>
</dbReference>
<dbReference type="Pfam" id="PF04898">
    <property type="entry name" value="Glu_syn_central"/>
    <property type="match status" value="1"/>
</dbReference>
<dbReference type="SUPFAM" id="SSF56235">
    <property type="entry name" value="N-terminal nucleophile aminohydrolases (Ntn hydrolases)"/>
    <property type="match status" value="1"/>
</dbReference>
<evidence type="ECO:0000256" key="2">
    <source>
        <dbReference type="ARBA" id="ARBA00001927"/>
    </source>
</evidence>
<dbReference type="GO" id="GO:0006537">
    <property type="term" value="P:glutamate biosynthetic process"/>
    <property type="evidence" value="ECO:0007669"/>
    <property type="project" value="UniProtKB-KW"/>
</dbReference>
<comment type="cofactor">
    <cofactor evidence="2">
        <name>[3Fe-4S] cluster</name>
        <dbReference type="ChEBI" id="CHEBI:21137"/>
    </cofactor>
</comment>
<keyword evidence="6" id="KW-0288">FMN</keyword>
<comment type="caution">
    <text evidence="16">The sequence shown here is derived from an EMBL/GenBank/DDBJ whole genome shotgun (WGS) entry which is preliminary data.</text>
</comment>
<evidence type="ECO:0000313" key="16">
    <source>
        <dbReference type="EMBL" id="RXK07415.1"/>
    </source>
</evidence>
<evidence type="ECO:0000256" key="10">
    <source>
        <dbReference type="ARBA" id="ARBA00023004"/>
    </source>
</evidence>
<dbReference type="InterPro" id="IPR002932">
    <property type="entry name" value="Glu_synthdom"/>
</dbReference>
<dbReference type="InterPro" id="IPR006982">
    <property type="entry name" value="Glu_synth_centr_N"/>
</dbReference>
<dbReference type="CDD" id="cd00982">
    <property type="entry name" value="gltB_C"/>
    <property type="match status" value="1"/>
</dbReference>
<evidence type="ECO:0000256" key="5">
    <source>
        <dbReference type="ARBA" id="ARBA00022630"/>
    </source>
</evidence>
<dbReference type="Pfam" id="PF00310">
    <property type="entry name" value="GATase_2"/>
    <property type="match status" value="1"/>
</dbReference>
<evidence type="ECO:0000256" key="9">
    <source>
        <dbReference type="ARBA" id="ARBA00023002"/>
    </source>
</evidence>
<keyword evidence="8" id="KW-0315">Glutamine amidotransferase</keyword>
<dbReference type="InterPro" id="IPR017932">
    <property type="entry name" value="GATase_2_dom"/>
</dbReference>
<comment type="pathway">
    <text evidence="14">Amino-acid biosynthesis.</text>
</comment>
<name>A0A4V1M0P6_9BACT</name>
<dbReference type="PROSITE" id="PS51278">
    <property type="entry name" value="GATASE_TYPE_2"/>
    <property type="match status" value="1"/>
</dbReference>
<reference evidence="16 17" key="1">
    <citation type="submission" date="2017-10" db="EMBL/GenBank/DDBJ databases">
        <title>Genomics of the genus Arcobacter.</title>
        <authorList>
            <person name="Perez-Cataluna A."/>
            <person name="Figueras M.J."/>
        </authorList>
    </citation>
    <scope>NUCLEOTIDE SEQUENCE [LARGE SCALE GENOMIC DNA]</scope>
    <source>
        <strain evidence="16 17">CECT 8441</strain>
    </source>
</reference>
<sequence>MGCNLDLLTSFKDNCGFGLLADLKNRPSHKNLEDAITSLERMMHRGAIAADGKTGDGSGLLLSMPDKFMRKIALESGIDLPEKYAVAMIFTKELDDIETFKLKCEENDLKVLLTREVPVDTDALGQQALESLPHIIQVFVTASALMSLKRFDAMLYLTRKECEHKLVDKKDFYIPTFSSKVIAYKGLIMPTHIKHFYIDLRDEDFQISFALFHQRFSTNTLPQWRLAQPFRAIAHNGEINSVEANRVNVQIKSEQIESEIFTDAEIKRILPILQNVGSDSTSLDNMFEFLIVNGVDFFKAARSMIPAPWQNAPHMDSDLRAFYEYTSTAMEAWDGPAAVSLTDGRHIGCLIDRNGLRPSKYIITKDHKIYITSEYGTVALDENNILERGRLQSGQMIGIDLKHGKVLKEEDINDYLKSSQKYSRWLNGDMEYLQEYIDESFVEVEDYKFDNLEKKQKYFNITYEVLDQMIEPMAKDGKEPVGSMGDDTPLACFSKVSRNFTDFFRQKFAQVTNPPIDPYREKIVMSLETGFGHTHNILDEKPEYAKRLKVASPILMKEKFDVLISFGQEKSPRYDEYYKNRTFTTTFKKDLKASLEQLASYVIKAIKVDKVSIVVLDDRDVSQNTKVIPMAMAVGFINEKLLNEGIRHQVSIVAVSGEIYDPHMAAVLIAYGATAIYPYMMYASAVALYERKDASKYEMQRVLKNTQKSINAGLLKIMSKMGISTIASYRNSRLFDIIGLSDEIIKECFNGSHSDLCGLDYSDIEERIEKQHFDAFFDDKHMFPLNLGGFYKYIDGGEYHDYGPATTRAMHNKQAQNKEDISDFDKLRELVANRDKKFIRDFFEFNSDRKPIDVSDVESKEDIFKRFATAAMSCGSISPEAHEAMAMAMNTIGGMSNSGEGGEDPKRFGTIKNSKIKQVASGRFGVTPGYLRSAEEIQIKVAQGAKPGEGGQLPGHKVTALIASLRHTVEGVTLISPPPHHDIYSIEDLAQLIFDLKQINPEAKITVKLVSTIGVGTIAAGVAKAYADRIVISGSDGGTGAAPLTSIKHTGNPWEMGLSEAHNALKANHLRESVHVQTDGGLKTGLDVVKAAMLGAESYAFGTASLTLLGCKILRICHTNKCSVGVATQDEDLREQFKGSVERLISYFTFIAEDVRNILASLGYSTIEEIIGRSDLLKVIDDKFAQKFDFQNILRRIDGVDTCQKEFNEPFDKNKFERELLKKVHRTIEKPATPIKIKENISNLNRSFGTLISGEIAKYYGDAGLPDGSINIFLTGIAGQSFGALLSKGMNLYLDGAANDYVGKGMNGGKIIVNTPHQGSEFAGAGNTCLYGATGGKLYVRAAVGERFAVRNSGATAVVEGTGDNACEYMTGGIVVILGNTGINFGAGMTGGLSFVYDPEKHFVDKMNQELIEAVRIDTDDTERERLYLKRLLMDYLNETESERAESILENFRAEIRNFWMVKPKNMTVLPLNPDEGV</sequence>
<evidence type="ECO:0000256" key="13">
    <source>
        <dbReference type="ARBA" id="ARBA00023291"/>
    </source>
</evidence>
<evidence type="ECO:0000256" key="14">
    <source>
        <dbReference type="ARBA" id="ARBA00029440"/>
    </source>
</evidence>
<evidence type="ECO:0000256" key="6">
    <source>
        <dbReference type="ARBA" id="ARBA00022643"/>
    </source>
</evidence>
<dbReference type="GO" id="GO:0019676">
    <property type="term" value="P:ammonia assimilation cycle"/>
    <property type="evidence" value="ECO:0007669"/>
    <property type="project" value="TreeGrafter"/>
</dbReference>
<dbReference type="GO" id="GO:0051538">
    <property type="term" value="F:3 iron, 4 sulfur cluster binding"/>
    <property type="evidence" value="ECO:0007669"/>
    <property type="project" value="UniProtKB-KW"/>
</dbReference>
<keyword evidence="9" id="KW-0560">Oxidoreductase</keyword>
<dbReference type="GO" id="GO:0046872">
    <property type="term" value="F:metal ion binding"/>
    <property type="evidence" value="ECO:0007669"/>
    <property type="project" value="UniProtKB-KW"/>
</dbReference>
<dbReference type="InterPro" id="IPR036485">
    <property type="entry name" value="Glu_synth_asu_C_sf"/>
</dbReference>
<dbReference type="CDD" id="cd00713">
    <property type="entry name" value="GltS"/>
    <property type="match status" value="1"/>
</dbReference>
<keyword evidence="10" id="KW-0408">Iron</keyword>
<dbReference type="EMBL" id="PDKK01000002">
    <property type="protein sequence ID" value="RXK07415.1"/>
    <property type="molecule type" value="Genomic_DNA"/>
</dbReference>
<accession>A0A4V1M0P6</accession>
<dbReference type="PANTHER" id="PTHR11938">
    <property type="entry name" value="FAD NADPH DEHYDROGENASE/OXIDOREDUCTASE"/>
    <property type="match status" value="1"/>
</dbReference>
<keyword evidence="5" id="KW-0285">Flavoprotein</keyword>
<organism evidence="16 17">
    <name type="scientific">Halarcobacter ebronensis</name>
    <dbReference type="NCBI Taxonomy" id="1462615"/>
    <lineage>
        <taxon>Bacteria</taxon>
        <taxon>Pseudomonadati</taxon>
        <taxon>Campylobacterota</taxon>
        <taxon>Epsilonproteobacteria</taxon>
        <taxon>Campylobacterales</taxon>
        <taxon>Arcobacteraceae</taxon>
        <taxon>Halarcobacter</taxon>
    </lineage>
</organism>
<dbReference type="Proteomes" id="UP000289758">
    <property type="component" value="Unassembled WGS sequence"/>
</dbReference>
<evidence type="ECO:0000256" key="1">
    <source>
        <dbReference type="ARBA" id="ARBA00001917"/>
    </source>
</evidence>
<keyword evidence="4" id="KW-0028">Amino-acid biosynthesis</keyword>
<dbReference type="NCBIfam" id="NF008730">
    <property type="entry name" value="PRK11750.1"/>
    <property type="match status" value="1"/>
</dbReference>
<evidence type="ECO:0000256" key="12">
    <source>
        <dbReference type="ARBA" id="ARBA00023164"/>
    </source>
</evidence>
<keyword evidence="17" id="KW-1185">Reference proteome</keyword>
<keyword evidence="7" id="KW-0479">Metal-binding</keyword>
<comment type="similarity">
    <text evidence="3">Belongs to the glutamate synthase family.</text>
</comment>
<dbReference type="Pfam" id="PF01493">
    <property type="entry name" value="GXGXG"/>
    <property type="match status" value="1"/>
</dbReference>
<dbReference type="Gene3D" id="2.160.20.60">
    <property type="entry name" value="Glutamate synthase, alpha subunit, C-terminal domain"/>
    <property type="match status" value="1"/>
</dbReference>
<evidence type="ECO:0000313" key="17">
    <source>
        <dbReference type="Proteomes" id="UP000289758"/>
    </source>
</evidence>
<dbReference type="Gene3D" id="3.60.20.10">
    <property type="entry name" value="Glutamine Phosphoribosylpyrophosphate, subunit 1, domain 1"/>
    <property type="match status" value="1"/>
</dbReference>
<dbReference type="InterPro" id="IPR013785">
    <property type="entry name" value="Aldolase_TIM"/>
</dbReference>
<dbReference type="InterPro" id="IPR050711">
    <property type="entry name" value="ET-N_metabolism_enzyme"/>
</dbReference>
<protein>
    <submittedName>
        <fullName evidence="16">Glutamate synthase large subunit</fullName>
    </submittedName>
</protein>
<feature type="domain" description="Glutamine amidotransferase type-2" evidence="15">
    <location>
        <begin position="15"/>
        <end position="402"/>
    </location>
</feature>
<proteinExistence type="inferred from homology"/>
<evidence type="ECO:0000259" key="15">
    <source>
        <dbReference type="PROSITE" id="PS51278"/>
    </source>
</evidence>
<dbReference type="OrthoDB" id="9758182at2"/>
<evidence type="ECO:0000256" key="7">
    <source>
        <dbReference type="ARBA" id="ARBA00022723"/>
    </source>
</evidence>
<evidence type="ECO:0000256" key="8">
    <source>
        <dbReference type="ARBA" id="ARBA00022962"/>
    </source>
</evidence>
<keyword evidence="11" id="KW-0411">Iron-sulfur</keyword>
<dbReference type="SUPFAM" id="SSF51395">
    <property type="entry name" value="FMN-linked oxidoreductases"/>
    <property type="match status" value="1"/>
</dbReference>
<dbReference type="InterPro" id="IPR002489">
    <property type="entry name" value="Glu_synth_asu_C"/>
</dbReference>
<keyword evidence="13" id="KW-0003">3Fe-4S</keyword>
<dbReference type="InterPro" id="IPR029055">
    <property type="entry name" value="Ntn_hydrolases_N"/>
</dbReference>
<keyword evidence="12" id="KW-0314">Glutamate biosynthesis</keyword>
<dbReference type="RefSeq" id="WP_129086309.1">
    <property type="nucleotide sequence ID" value="NZ_CP053836.1"/>
</dbReference>
<dbReference type="SUPFAM" id="SSF69336">
    <property type="entry name" value="Alpha subunit of glutamate synthase, C-terminal domain"/>
    <property type="match status" value="1"/>
</dbReference>
<comment type="cofactor">
    <cofactor evidence="1">
        <name>FMN</name>
        <dbReference type="ChEBI" id="CHEBI:58210"/>
    </cofactor>
</comment>
<evidence type="ECO:0000256" key="4">
    <source>
        <dbReference type="ARBA" id="ARBA00022605"/>
    </source>
</evidence>
<evidence type="ECO:0000256" key="3">
    <source>
        <dbReference type="ARBA" id="ARBA00009716"/>
    </source>
</evidence>